<dbReference type="Gene3D" id="3.40.630.30">
    <property type="match status" value="1"/>
</dbReference>
<dbReference type="Proteomes" id="UP000015346">
    <property type="component" value="Unassembled WGS sequence"/>
</dbReference>
<dbReference type="PANTHER" id="PTHR43420">
    <property type="entry name" value="ACETYLTRANSFERASE"/>
    <property type="match status" value="1"/>
</dbReference>
<dbReference type="InterPro" id="IPR000182">
    <property type="entry name" value="GNAT_dom"/>
</dbReference>
<reference evidence="4 5" key="1">
    <citation type="journal article" date="2013" name="Stand. Genomic Sci.">
        <title>Genome sequence of the reddish-pigmented Rubellimicrobium thermophilum type strain (DSM 16684(T)), a member of the Roseobacter clade.</title>
        <authorList>
            <person name="Fiebig A."/>
            <person name="Riedel T."/>
            <person name="Gronow S."/>
            <person name="Petersen J."/>
            <person name="Klenk H.P."/>
            <person name="Goker M."/>
        </authorList>
    </citation>
    <scope>NUCLEOTIDE SEQUENCE [LARGE SCALE GENOMIC DNA]</scope>
    <source>
        <strain evidence="4 5">DSM 16684</strain>
    </source>
</reference>
<dbReference type="AlphaFoldDB" id="S9QTN7"/>
<proteinExistence type="predicted"/>
<accession>S9QTN7</accession>
<dbReference type="STRING" id="1123069.ruthe_02081"/>
<dbReference type="RefSeq" id="WP_021098165.1">
    <property type="nucleotide sequence ID" value="NZ_KE557321.1"/>
</dbReference>
<dbReference type="GO" id="GO:0016747">
    <property type="term" value="F:acyltransferase activity, transferring groups other than amino-acyl groups"/>
    <property type="evidence" value="ECO:0007669"/>
    <property type="project" value="InterPro"/>
</dbReference>
<evidence type="ECO:0000259" key="3">
    <source>
        <dbReference type="PROSITE" id="PS51186"/>
    </source>
</evidence>
<keyword evidence="5" id="KW-1185">Reference proteome</keyword>
<evidence type="ECO:0000256" key="1">
    <source>
        <dbReference type="ARBA" id="ARBA00022679"/>
    </source>
</evidence>
<evidence type="ECO:0000313" key="5">
    <source>
        <dbReference type="Proteomes" id="UP000015346"/>
    </source>
</evidence>
<protein>
    <submittedName>
        <fullName evidence="4">Acetyltransferase</fullName>
        <ecNumber evidence="4">2.3.1.128</ecNumber>
    </submittedName>
</protein>
<evidence type="ECO:0000313" key="4">
    <source>
        <dbReference type="EMBL" id="EPX84721.1"/>
    </source>
</evidence>
<dbReference type="EMBL" id="AOLV01000020">
    <property type="protein sequence ID" value="EPX84721.1"/>
    <property type="molecule type" value="Genomic_DNA"/>
</dbReference>
<organism evidence="4 5">
    <name type="scientific">Rubellimicrobium thermophilum DSM 16684</name>
    <dbReference type="NCBI Taxonomy" id="1123069"/>
    <lineage>
        <taxon>Bacteria</taxon>
        <taxon>Pseudomonadati</taxon>
        <taxon>Pseudomonadota</taxon>
        <taxon>Alphaproteobacteria</taxon>
        <taxon>Rhodobacterales</taxon>
        <taxon>Roseobacteraceae</taxon>
        <taxon>Rubellimicrobium</taxon>
    </lineage>
</organism>
<name>S9QTN7_9RHOB</name>
<dbReference type="SUPFAM" id="SSF55729">
    <property type="entry name" value="Acyl-CoA N-acyltransferases (Nat)"/>
    <property type="match status" value="1"/>
</dbReference>
<dbReference type="OrthoDB" id="9804026at2"/>
<gene>
    <name evidence="4" type="ORF">ruthe_02081</name>
</gene>
<keyword evidence="2 4" id="KW-0012">Acyltransferase</keyword>
<dbReference type="InterPro" id="IPR050680">
    <property type="entry name" value="YpeA/RimI_acetyltransf"/>
</dbReference>
<dbReference type="EC" id="2.3.1.128" evidence="4"/>
<dbReference type="PROSITE" id="PS51186">
    <property type="entry name" value="GNAT"/>
    <property type="match status" value="1"/>
</dbReference>
<dbReference type="CDD" id="cd04301">
    <property type="entry name" value="NAT_SF"/>
    <property type="match status" value="1"/>
</dbReference>
<dbReference type="HOGENOM" id="CLU_013985_23_2_5"/>
<dbReference type="InterPro" id="IPR016181">
    <property type="entry name" value="Acyl_CoA_acyltransferase"/>
</dbReference>
<dbReference type="PANTHER" id="PTHR43420:SF44">
    <property type="entry name" value="ACETYLTRANSFERASE YPEA"/>
    <property type="match status" value="1"/>
</dbReference>
<feature type="domain" description="N-acetyltransferase" evidence="3">
    <location>
        <begin position="1"/>
        <end position="137"/>
    </location>
</feature>
<keyword evidence="1 4" id="KW-0808">Transferase</keyword>
<comment type="caution">
    <text evidence="4">The sequence shown here is derived from an EMBL/GenBank/DDBJ whole genome shotgun (WGS) entry which is preliminary data.</text>
</comment>
<dbReference type="Pfam" id="PF00583">
    <property type="entry name" value="Acetyltransf_1"/>
    <property type="match status" value="1"/>
</dbReference>
<evidence type="ECO:0000256" key="2">
    <source>
        <dbReference type="ARBA" id="ARBA00023315"/>
    </source>
</evidence>
<sequence length="137" mass="14694">MNPEALARLHAAAGLPERPWSAAEFAALLAAPGMLLLGDDRAFLLARIAADEAELLMLVTHPAHRRQGLARGLIRAFLREAAARGAARAFLEVAEDNAAARALYAAEGWTLAGRRPGYYRRPGLPAAAAILLRHELI</sequence>